<sequence>MIKYNPFTKNIITKGSEGITFTIINATFVVFVVGSGYFNYGFIENSIQNANET</sequence>
<keyword evidence="1" id="KW-0472">Membrane</keyword>
<keyword evidence="1" id="KW-1133">Transmembrane helix</keyword>
<proteinExistence type="predicted"/>
<evidence type="ECO:0000313" key="2">
    <source>
        <dbReference type="EMBL" id="ALD82352.1"/>
    </source>
</evidence>
<protein>
    <submittedName>
        <fullName evidence="2">Uncharacterized protein</fullName>
    </submittedName>
</protein>
<name>A0A0M4L6T3_RAOOR</name>
<accession>A0A0M4L6T3</accession>
<evidence type="ECO:0000256" key="1">
    <source>
        <dbReference type="SAM" id="Phobius"/>
    </source>
</evidence>
<dbReference type="EMBL" id="KT225520">
    <property type="protein sequence ID" value="ALD82352.1"/>
    <property type="molecule type" value="Genomic_DNA"/>
</dbReference>
<dbReference type="AlphaFoldDB" id="A0A0M4L6T3"/>
<organism evidence="2">
    <name type="scientific">Raoultella ornithinolytica</name>
    <name type="common">Klebsiella ornithinolytica</name>
    <dbReference type="NCBI Taxonomy" id="54291"/>
    <lineage>
        <taxon>Bacteria</taxon>
        <taxon>Pseudomonadati</taxon>
        <taxon>Pseudomonadota</taxon>
        <taxon>Gammaproteobacteria</taxon>
        <taxon>Enterobacterales</taxon>
        <taxon>Enterobacteriaceae</taxon>
        <taxon>Klebsiella/Raoultella group</taxon>
        <taxon>Raoultella</taxon>
    </lineage>
</organism>
<feature type="transmembrane region" description="Helical" evidence="1">
    <location>
        <begin position="21"/>
        <end position="43"/>
    </location>
</feature>
<keyword evidence="1" id="KW-0812">Transmembrane</keyword>
<keyword evidence="2" id="KW-0614">Plasmid</keyword>
<reference evidence="2" key="1">
    <citation type="submission" date="2015-06" db="EMBL/GenBank/DDBJ databases">
        <title>Carbapenemase-producing Raoultella ornithinolytica.</title>
        <authorList>
            <person name="Sun J."/>
            <person name="Zhang F."/>
        </authorList>
    </citation>
    <scope>NUCLEOTIDE SEQUENCE</scope>
    <source>
        <strain evidence="2">RJ46C</strain>
        <plasmid evidence="2">pRJ46C</plasmid>
    </source>
</reference>
<geneLocation type="plasmid" evidence="2">
    <name>pRJ46C</name>
</geneLocation>